<dbReference type="AlphaFoldDB" id="A0A812F3M5"/>
<dbReference type="Proteomes" id="UP000655759">
    <property type="component" value="Unassembled WGS sequence"/>
</dbReference>
<reference evidence="1" key="1">
    <citation type="submission" date="2021-02" db="EMBL/GenBank/DDBJ databases">
        <authorList>
            <person name="Han P."/>
        </authorList>
    </citation>
    <scope>NUCLEOTIDE SEQUENCE</scope>
    <source>
        <strain evidence="1">Candidatus Nitrosotenuis uzonensis 5A</strain>
    </source>
</reference>
<accession>A0A812F3M5</accession>
<proteinExistence type="predicted"/>
<comment type="caution">
    <text evidence="1">The sequence shown here is derived from an EMBL/GenBank/DDBJ whole genome shotgun (WGS) entry which is preliminary data.</text>
</comment>
<dbReference type="Gene3D" id="3.90.1140.10">
    <property type="entry name" value="Cyclic phosphodiesterase"/>
    <property type="match status" value="1"/>
</dbReference>
<dbReference type="InterPro" id="IPR009097">
    <property type="entry name" value="Cyclic_Pdiesterase"/>
</dbReference>
<evidence type="ECO:0000313" key="1">
    <source>
        <dbReference type="EMBL" id="CAE6500178.1"/>
    </source>
</evidence>
<gene>
    <name evidence="1" type="ORF">NUZ5A_50988</name>
</gene>
<dbReference type="Pfam" id="PF07823">
    <property type="entry name" value="CPDase"/>
    <property type="match status" value="1"/>
</dbReference>
<organism evidence="1 2">
    <name type="scientific">Candidatus Nitrosotenuis uzonensis</name>
    <dbReference type="NCBI Taxonomy" id="1407055"/>
    <lineage>
        <taxon>Archaea</taxon>
        <taxon>Nitrososphaerota</taxon>
        <taxon>Candidatus Nitrosotenuis</taxon>
    </lineage>
</organism>
<protein>
    <submittedName>
        <fullName evidence="1">Uncharacterized protein</fullName>
    </submittedName>
</protein>
<name>A0A812F3M5_9ARCH</name>
<dbReference type="RefSeq" id="WP_205100241.1">
    <property type="nucleotide sequence ID" value="NZ_CAJNAQ010000005.1"/>
</dbReference>
<dbReference type="EMBL" id="CAJNAQ010000005">
    <property type="protein sequence ID" value="CAE6500178.1"/>
    <property type="molecule type" value="Genomic_DNA"/>
</dbReference>
<sequence>MTYSIWLEPSAKDKKYLQNIIYDLAKQYKAPQFTPHITLYSGINNARLTRKAVYDCRHITKMKVRVTGIRHSGYIWKTLYFDVGTSKKLAELNRILAKRLGKHAKYRFRPHISLIYKKLPNATRRQIAKEITLKNTLEFAKISIIKSSNVVRNWTPIMKISLK</sequence>
<dbReference type="PANTHER" id="PTHR28141:SF1">
    <property type="entry name" value="2',3'-CYCLIC-NUCLEOTIDE 3'-PHOSPHODIESTERASE"/>
    <property type="match status" value="1"/>
</dbReference>
<evidence type="ECO:0000313" key="2">
    <source>
        <dbReference type="Proteomes" id="UP000655759"/>
    </source>
</evidence>
<dbReference type="GO" id="GO:0004113">
    <property type="term" value="F:2',3'-cyclic-nucleotide 3'-phosphodiesterase activity"/>
    <property type="evidence" value="ECO:0007669"/>
    <property type="project" value="TreeGrafter"/>
</dbReference>
<dbReference type="SUPFAM" id="SSF55144">
    <property type="entry name" value="LigT-like"/>
    <property type="match status" value="1"/>
</dbReference>
<dbReference type="GO" id="GO:0009187">
    <property type="term" value="P:cyclic nucleotide metabolic process"/>
    <property type="evidence" value="ECO:0007669"/>
    <property type="project" value="TreeGrafter"/>
</dbReference>
<dbReference type="PANTHER" id="PTHR28141">
    <property type="entry name" value="2',3'-CYCLIC-NUCLEOTIDE 3'-PHOSPHODIESTERASE"/>
    <property type="match status" value="1"/>
</dbReference>
<dbReference type="InterPro" id="IPR012386">
    <property type="entry name" value="Cyclic-nucl_3Pdiesterase"/>
</dbReference>